<dbReference type="EMBL" id="AGYR01000054">
    <property type="protein sequence ID" value="ENZ09242.1"/>
    <property type="molecule type" value="Genomic_DNA"/>
</dbReference>
<evidence type="ECO:0000313" key="1">
    <source>
        <dbReference type="EMBL" id="ENZ09242.1"/>
    </source>
</evidence>
<dbReference type="AlphaFoldDB" id="A0A0E2H4F8"/>
<name>A0A0E2H4F8_9FIRM</name>
<dbReference type="HOGENOM" id="CLU_132073_0_0_9"/>
<evidence type="ECO:0000313" key="2">
    <source>
        <dbReference type="Proteomes" id="UP000013085"/>
    </source>
</evidence>
<dbReference type="NCBIfam" id="NF038093">
    <property type="entry name" value="GrdX"/>
    <property type="match status" value="1"/>
</dbReference>
<accession>A0A0E2H4F8</accession>
<organism evidence="1 2">
    <name type="scientific">[Clostridium] clostridioforme 90A8</name>
    <dbReference type="NCBI Taxonomy" id="999408"/>
    <lineage>
        <taxon>Bacteria</taxon>
        <taxon>Bacillati</taxon>
        <taxon>Bacillota</taxon>
        <taxon>Clostridia</taxon>
        <taxon>Lachnospirales</taxon>
        <taxon>Lachnospiraceae</taxon>
        <taxon>Enterocloster</taxon>
    </lineage>
</organism>
<dbReference type="Proteomes" id="UP000013085">
    <property type="component" value="Unassembled WGS sequence"/>
</dbReference>
<proteinExistence type="predicted"/>
<dbReference type="PATRIC" id="fig|999408.3.peg.4883"/>
<dbReference type="RefSeq" id="WP_002584580.1">
    <property type="nucleotide sequence ID" value="NZ_KB850985.1"/>
</dbReference>
<comment type="caution">
    <text evidence="1">The sequence shown here is derived from an EMBL/GenBank/DDBJ whole genome shotgun (WGS) entry which is preliminary data.</text>
</comment>
<dbReference type="InterPro" id="IPR047735">
    <property type="entry name" value="GrdX-like"/>
</dbReference>
<protein>
    <submittedName>
        <fullName evidence="1">Grdx family protein</fullName>
    </submittedName>
</protein>
<gene>
    <name evidence="1" type="ORF">HMPREF1090_04540</name>
</gene>
<sequence>MYIVVTNNMKCRDRYQGKLKVDFLENGSYIDVLIKVRNYMHKGYRLETHPMAGSLKPNQIPYKTIIISDSEVEREEFYQFEMVMENSIQSCEKFMKDRRTPDWPENILEDFRDVDLSLIEGAVKKIIYKEE</sequence>
<dbReference type="GeneID" id="57962842"/>
<reference evidence="1 2" key="1">
    <citation type="submission" date="2013-01" db="EMBL/GenBank/DDBJ databases">
        <title>The Genome Sequence of Clostridium clostridioforme 90A8.</title>
        <authorList>
            <consortium name="The Broad Institute Genome Sequencing Platform"/>
            <person name="Earl A."/>
            <person name="Ward D."/>
            <person name="Feldgarden M."/>
            <person name="Gevers D."/>
            <person name="Courvalin P."/>
            <person name="Lambert T."/>
            <person name="Walker B."/>
            <person name="Young S.K."/>
            <person name="Zeng Q."/>
            <person name="Gargeya S."/>
            <person name="Fitzgerald M."/>
            <person name="Haas B."/>
            <person name="Abouelleil A."/>
            <person name="Alvarado L."/>
            <person name="Arachchi H.M."/>
            <person name="Berlin A.M."/>
            <person name="Chapman S.B."/>
            <person name="Dewar J."/>
            <person name="Goldberg J."/>
            <person name="Griggs A."/>
            <person name="Gujja S."/>
            <person name="Hansen M."/>
            <person name="Howarth C."/>
            <person name="Imamovic A."/>
            <person name="Larimer J."/>
            <person name="McCowan C."/>
            <person name="Murphy C."/>
            <person name="Neiman D."/>
            <person name="Pearson M."/>
            <person name="Priest M."/>
            <person name="Roberts A."/>
            <person name="Saif S."/>
            <person name="Shea T."/>
            <person name="Sisk P."/>
            <person name="Sykes S."/>
            <person name="Wortman J."/>
            <person name="Nusbaum C."/>
            <person name="Birren B."/>
        </authorList>
    </citation>
    <scope>NUCLEOTIDE SEQUENCE [LARGE SCALE GENOMIC DNA]</scope>
    <source>
        <strain evidence="1 2">90A8</strain>
    </source>
</reference>